<evidence type="ECO:0000313" key="2">
    <source>
        <dbReference type="Proteomes" id="UP000480548"/>
    </source>
</evidence>
<evidence type="ECO:0000313" key="1">
    <source>
        <dbReference type="EMBL" id="KAF3120690.1"/>
    </source>
</evidence>
<comment type="caution">
    <text evidence="1">The sequence shown here is derived from an EMBL/GenBank/DDBJ whole genome shotgun (WGS) entry which is preliminary data.</text>
</comment>
<gene>
    <name evidence="1" type="ORF">TWF703_002348</name>
</gene>
<dbReference type="AlphaFoldDB" id="A0A7C8JIN3"/>
<protein>
    <submittedName>
        <fullName evidence="1">Uncharacterized protein</fullName>
    </submittedName>
</protein>
<sequence>MDQIQDLKTPSALQNLISETQASPDSPIALIQFYNGPSSIQWAASTLYQNQQILQHFFKEISSGYLIFARIDGSILPSVGGNGNSQIRLDTNYEVSYGIFWQGKQQVYEVNALGKGAEGVVKREVEALLKMRGEMMDVERTRAGKRGVVIGGLLDNKRRWSAFAKPAVGPGLEVLKRRAHRSRGNNQI</sequence>
<dbReference type="Proteomes" id="UP000480548">
    <property type="component" value="Unassembled WGS sequence"/>
</dbReference>
<name>A0A7C8JIN3_ORBOL</name>
<reference evidence="1 2" key="1">
    <citation type="submission" date="2019-06" db="EMBL/GenBank/DDBJ databases">
        <authorList>
            <person name="Palmer J.M."/>
        </authorList>
    </citation>
    <scope>NUCLEOTIDE SEQUENCE [LARGE SCALE GENOMIC DNA]</scope>
    <source>
        <strain evidence="1 2">TWF703</strain>
    </source>
</reference>
<proteinExistence type="predicted"/>
<accession>A0A7C8JIN3</accession>
<organism evidence="1 2">
    <name type="scientific">Orbilia oligospora</name>
    <name type="common">Nematode-trapping fungus</name>
    <name type="synonym">Arthrobotrys oligospora</name>
    <dbReference type="NCBI Taxonomy" id="2813651"/>
    <lineage>
        <taxon>Eukaryota</taxon>
        <taxon>Fungi</taxon>
        <taxon>Dikarya</taxon>
        <taxon>Ascomycota</taxon>
        <taxon>Pezizomycotina</taxon>
        <taxon>Orbiliomycetes</taxon>
        <taxon>Orbiliales</taxon>
        <taxon>Orbiliaceae</taxon>
        <taxon>Orbilia</taxon>
    </lineage>
</organism>
<dbReference type="EMBL" id="WIQZ01000147">
    <property type="protein sequence ID" value="KAF3120690.1"/>
    <property type="molecule type" value="Genomic_DNA"/>
</dbReference>